<dbReference type="Gene3D" id="3.40.190.10">
    <property type="entry name" value="Periplasmic binding protein-like II"/>
    <property type="match status" value="1"/>
</dbReference>
<dbReference type="SUPFAM" id="SSF53850">
    <property type="entry name" value="Periplasmic binding protein-like II"/>
    <property type="match status" value="1"/>
</dbReference>
<dbReference type="InterPro" id="IPR003594">
    <property type="entry name" value="HATPase_dom"/>
</dbReference>
<accession>A0A2Z6I9W6</accession>
<dbReference type="Pfam" id="PF12974">
    <property type="entry name" value="Phosphonate-bd"/>
    <property type="match status" value="1"/>
</dbReference>
<dbReference type="RefSeq" id="WP_170143837.1">
    <property type="nucleotide sequence ID" value="NZ_AP018786.1"/>
</dbReference>
<keyword evidence="3" id="KW-0418">Kinase</keyword>
<dbReference type="InterPro" id="IPR036890">
    <property type="entry name" value="HATPase_C_sf"/>
</dbReference>
<dbReference type="Pfam" id="PF02518">
    <property type="entry name" value="HATPase_c"/>
    <property type="match status" value="1"/>
</dbReference>
<keyword evidence="4" id="KW-1185">Reference proteome</keyword>
<organism evidence="3 4">
    <name type="scientific">Sutterella megalosphaeroides</name>
    <dbReference type="NCBI Taxonomy" id="2494234"/>
    <lineage>
        <taxon>Bacteria</taxon>
        <taxon>Pseudomonadati</taxon>
        <taxon>Pseudomonadota</taxon>
        <taxon>Betaproteobacteria</taxon>
        <taxon>Burkholderiales</taxon>
        <taxon>Sutterellaceae</taxon>
        <taxon>Sutterella</taxon>
    </lineage>
</organism>
<evidence type="ECO:0000259" key="2">
    <source>
        <dbReference type="PROSITE" id="PS50109"/>
    </source>
</evidence>
<name>A0A2Z6I9W6_9BURK</name>
<dbReference type="PANTHER" id="PTHR43065:SF42">
    <property type="entry name" value="TWO-COMPONENT SENSOR PPRA"/>
    <property type="match status" value="1"/>
</dbReference>
<dbReference type="Gene3D" id="3.30.565.10">
    <property type="entry name" value="Histidine kinase-like ATPase, C-terminal domain"/>
    <property type="match status" value="1"/>
</dbReference>
<keyword evidence="1" id="KW-0472">Membrane</keyword>
<sequence length="600" mass="66810">MLLGVACALSGSEVLAGVPPAELIRVGLLDIEKEATYAEDGNIRETTLEYLREAVPDVRFEAKVYTIPELRAALRRGEVDLFISSSGFFVEMWPVGVKDLATLVSDDFPDPNRCVAGTFFTRSDRRDIRTLEDLRGKHLVTTNPSNFMAYQIGAAEVAKLGVDPDRFFGAVDFTRNDIPEVLRRVADGQADAGVLRSCMLEAMRSKYPEYRGLFRVVGPVSTEGRCAYSTELYPGWVVAATKQIAPQAAEKIVKALFAKPPEGSGAYRWSVATDYKRVNDVFRRLKVGPFEHLKHPTVKDLAERYWPVLAALLFGALAWMLHWVLLKRQVRLRTAALSRALGEQRRLREAALRSGEEVERLTRLGIVNELSCIYAHEMAQPLTSIGYLAKTLELLTEREAPDRALLKNCATRIGTNLRSAQAILERVRGYAKAPPSRSAPVDLRVLLDDVARSVKNLAPDADIWIEAESAPVRGDALELRILILNLLRNAVRAVEKPVRGRSDPVVRVRLFVEGDRATLEVRNRAARPNVETIAGRLRFFSDDALEDERARGLGIGLLIVQTVAKMHRGEFRYAYVEATEEAVFRIVLPALRDEAPAGEA</sequence>
<reference evidence="3 4" key="1">
    <citation type="journal article" date="2018" name="Int. J. Syst. Evol. Microbiol.">
        <title>Mesosutterella multiformis gen. nov., sp. nov., a member of the family Sutterellaceae and Sutterella megalosphaeroides sp. nov., isolated from human faeces.</title>
        <authorList>
            <person name="Sakamoto M."/>
            <person name="Ikeyama N."/>
            <person name="Kunihiro T."/>
            <person name="Iino T."/>
            <person name="Yuki M."/>
            <person name="Ohkuma M."/>
        </authorList>
    </citation>
    <scope>NUCLEOTIDE SEQUENCE [LARGE SCALE GENOMIC DNA]</scope>
    <source>
        <strain evidence="3 4">6FBBBH3</strain>
    </source>
</reference>
<evidence type="ECO:0000256" key="1">
    <source>
        <dbReference type="SAM" id="Phobius"/>
    </source>
</evidence>
<dbReference type="AlphaFoldDB" id="A0A2Z6I9W6"/>
<dbReference type="Proteomes" id="UP000271003">
    <property type="component" value="Chromosome"/>
</dbReference>
<keyword evidence="1" id="KW-0812">Transmembrane</keyword>
<protein>
    <submittedName>
        <fullName evidence="3">Sensor histidine kinase</fullName>
    </submittedName>
</protein>
<dbReference type="EMBL" id="AP018786">
    <property type="protein sequence ID" value="BBF23189.1"/>
    <property type="molecule type" value="Genomic_DNA"/>
</dbReference>
<proteinExistence type="predicted"/>
<evidence type="ECO:0000313" key="3">
    <source>
        <dbReference type="EMBL" id="BBF23189.1"/>
    </source>
</evidence>
<dbReference type="SMART" id="SM00387">
    <property type="entry name" value="HATPase_c"/>
    <property type="match status" value="1"/>
</dbReference>
<feature type="domain" description="Histidine kinase" evidence="2">
    <location>
        <begin position="373"/>
        <end position="592"/>
    </location>
</feature>
<dbReference type="PROSITE" id="PS50109">
    <property type="entry name" value="HIS_KIN"/>
    <property type="match status" value="1"/>
</dbReference>
<dbReference type="InterPro" id="IPR005467">
    <property type="entry name" value="His_kinase_dom"/>
</dbReference>
<keyword evidence="3" id="KW-0808">Transferase</keyword>
<gene>
    <name evidence="3" type="primary">ttrS_2</name>
    <name evidence="3" type="ORF">SUTMEG_10800</name>
</gene>
<dbReference type="Gene3D" id="1.10.287.130">
    <property type="match status" value="1"/>
</dbReference>
<evidence type="ECO:0000313" key="4">
    <source>
        <dbReference type="Proteomes" id="UP000271003"/>
    </source>
</evidence>
<keyword evidence="1" id="KW-1133">Transmembrane helix</keyword>
<dbReference type="KEGG" id="sutt:SUTMEG_10800"/>
<dbReference type="PANTHER" id="PTHR43065">
    <property type="entry name" value="SENSOR HISTIDINE KINASE"/>
    <property type="match status" value="1"/>
</dbReference>
<dbReference type="SUPFAM" id="SSF55874">
    <property type="entry name" value="ATPase domain of HSP90 chaperone/DNA topoisomerase II/histidine kinase"/>
    <property type="match status" value="1"/>
</dbReference>
<feature type="transmembrane region" description="Helical" evidence="1">
    <location>
        <begin position="305"/>
        <end position="326"/>
    </location>
</feature>
<dbReference type="GO" id="GO:0016301">
    <property type="term" value="F:kinase activity"/>
    <property type="evidence" value="ECO:0007669"/>
    <property type="project" value="UniProtKB-KW"/>
</dbReference>